<accession>A0A0R1UH45</accession>
<evidence type="ECO:0000256" key="1">
    <source>
        <dbReference type="SAM" id="Phobius"/>
    </source>
</evidence>
<evidence type="ECO:0000313" key="3">
    <source>
        <dbReference type="Proteomes" id="UP000050816"/>
    </source>
</evidence>
<sequence>MSKQTLALVKWGLRMVAWAFGVVVAVLVGLHLVSGLIALIGGSRMSLFDFGDFLAGEVYGAWNMAVLIFALCFPYTIFKWGLQYNITRRHTWLANSCLLLVLVVTSWGLALLKNLFLYSTHHLSHFADGAGWTLLTILVGVVTVATIGAGFALLNRLWKWIVGIGGPIVLIFIMVTLVRFLFVTLHLDPATFFGSLQFLATHTAVMIGIFLWLAVMVALNYCFFMKMQLRRD</sequence>
<dbReference type="AlphaFoldDB" id="A0A0R1UH45"/>
<keyword evidence="1" id="KW-0472">Membrane</keyword>
<evidence type="ECO:0000313" key="2">
    <source>
        <dbReference type="EMBL" id="KRL90392.1"/>
    </source>
</evidence>
<feature type="transmembrane region" description="Helical" evidence="1">
    <location>
        <begin position="12"/>
        <end position="40"/>
    </location>
</feature>
<dbReference type="EMBL" id="AZFK01000030">
    <property type="protein sequence ID" value="KRL90392.1"/>
    <property type="molecule type" value="Genomic_DNA"/>
</dbReference>
<proteinExistence type="predicted"/>
<keyword evidence="1" id="KW-0812">Transmembrane</keyword>
<feature type="transmembrane region" description="Helical" evidence="1">
    <location>
        <begin position="161"/>
        <end position="182"/>
    </location>
</feature>
<feature type="transmembrane region" description="Helical" evidence="1">
    <location>
        <begin position="92"/>
        <end position="112"/>
    </location>
</feature>
<feature type="transmembrane region" description="Helical" evidence="1">
    <location>
        <begin position="132"/>
        <end position="154"/>
    </location>
</feature>
<organism evidence="2 3">
    <name type="scientific">Limosilactobacillus ingluviei DSM 15946</name>
    <dbReference type="NCBI Taxonomy" id="1423760"/>
    <lineage>
        <taxon>Bacteria</taxon>
        <taxon>Bacillati</taxon>
        <taxon>Bacillota</taxon>
        <taxon>Bacilli</taxon>
        <taxon>Lactobacillales</taxon>
        <taxon>Lactobacillaceae</taxon>
        <taxon>Limosilactobacillus</taxon>
    </lineage>
</organism>
<dbReference type="RefSeq" id="WP_056954572.1">
    <property type="nucleotide sequence ID" value="NZ_AZFK01000030.1"/>
</dbReference>
<name>A0A0R1UH45_9LACO</name>
<dbReference type="PATRIC" id="fig|1423760.3.peg.1468"/>
<dbReference type="Proteomes" id="UP000050816">
    <property type="component" value="Unassembled WGS sequence"/>
</dbReference>
<feature type="transmembrane region" description="Helical" evidence="1">
    <location>
        <begin position="60"/>
        <end position="80"/>
    </location>
</feature>
<feature type="transmembrane region" description="Helical" evidence="1">
    <location>
        <begin position="202"/>
        <end position="224"/>
    </location>
</feature>
<reference evidence="2 3" key="1">
    <citation type="journal article" date="2015" name="Genome Announc.">
        <title>Expanding the biotechnology potential of lactobacilli through comparative genomics of 213 strains and associated genera.</title>
        <authorList>
            <person name="Sun Z."/>
            <person name="Harris H.M."/>
            <person name="McCann A."/>
            <person name="Guo C."/>
            <person name="Argimon S."/>
            <person name="Zhang W."/>
            <person name="Yang X."/>
            <person name="Jeffery I.B."/>
            <person name="Cooney J.C."/>
            <person name="Kagawa T.F."/>
            <person name="Liu W."/>
            <person name="Song Y."/>
            <person name="Salvetti E."/>
            <person name="Wrobel A."/>
            <person name="Rasinkangas P."/>
            <person name="Parkhill J."/>
            <person name="Rea M.C."/>
            <person name="O'Sullivan O."/>
            <person name="Ritari J."/>
            <person name="Douillard F.P."/>
            <person name="Paul Ross R."/>
            <person name="Yang R."/>
            <person name="Briner A.E."/>
            <person name="Felis G.E."/>
            <person name="de Vos W.M."/>
            <person name="Barrangou R."/>
            <person name="Klaenhammer T.R."/>
            <person name="Caufield P.W."/>
            <person name="Cui Y."/>
            <person name="Zhang H."/>
            <person name="O'Toole P.W."/>
        </authorList>
    </citation>
    <scope>NUCLEOTIDE SEQUENCE [LARGE SCALE GENOMIC DNA]</scope>
    <source>
        <strain evidence="2 3">DSM 15946</strain>
    </source>
</reference>
<keyword evidence="1" id="KW-1133">Transmembrane helix</keyword>
<gene>
    <name evidence="2" type="ORF">FC43_GL001401</name>
</gene>
<comment type="caution">
    <text evidence="2">The sequence shown here is derived from an EMBL/GenBank/DDBJ whole genome shotgun (WGS) entry which is preliminary data.</text>
</comment>
<protein>
    <submittedName>
        <fullName evidence="2">Uncharacterized protein</fullName>
    </submittedName>
</protein>